<dbReference type="InterPro" id="IPR039721">
    <property type="entry name" value="C5-epimerase"/>
</dbReference>
<gene>
    <name evidence="3" type="ORF">RJ40_10275</name>
</gene>
<name>A0A8A3S8E9_9EURY</name>
<evidence type="ECO:0000256" key="1">
    <source>
        <dbReference type="SAM" id="Phobius"/>
    </source>
</evidence>
<proteinExistence type="predicted"/>
<evidence type="ECO:0000313" key="4">
    <source>
        <dbReference type="Proteomes" id="UP001042704"/>
    </source>
</evidence>
<dbReference type="GO" id="GO:0015012">
    <property type="term" value="P:heparan sulfate proteoglycan biosynthetic process"/>
    <property type="evidence" value="ECO:0007669"/>
    <property type="project" value="InterPro"/>
</dbReference>
<feature type="transmembrane region" description="Helical" evidence="1">
    <location>
        <begin position="9"/>
        <end position="28"/>
    </location>
</feature>
<dbReference type="PANTHER" id="PTHR13174:SF3">
    <property type="entry name" value="D-GLUCURONYL C5-EPIMERASE"/>
    <property type="match status" value="1"/>
</dbReference>
<keyword evidence="1" id="KW-1133">Transmembrane helix</keyword>
<dbReference type="Pfam" id="PF06662">
    <property type="entry name" value="C5-epim_C"/>
    <property type="match status" value="1"/>
</dbReference>
<feature type="transmembrane region" description="Helical" evidence="1">
    <location>
        <begin position="342"/>
        <end position="365"/>
    </location>
</feature>
<dbReference type="PANTHER" id="PTHR13174">
    <property type="entry name" value="D-GLUCURONYL C5-EPIMERASE"/>
    <property type="match status" value="1"/>
</dbReference>
<reference evidence="3" key="2">
    <citation type="submission" date="2019-02" db="EMBL/GenBank/DDBJ databases">
        <authorList>
            <person name="Chen S.-C."/>
            <person name="Chien H.-H."/>
            <person name="Lai M.-C."/>
        </authorList>
    </citation>
    <scope>NUCLEOTIDE SEQUENCE</scope>
    <source>
        <strain evidence="3">N2F9704</strain>
    </source>
</reference>
<keyword evidence="4" id="KW-1185">Reference proteome</keyword>
<dbReference type="GeneID" id="76424759"/>
<dbReference type="GO" id="GO:0047464">
    <property type="term" value="F:heparosan-N-sulfate-glucuronate 5-epimerase activity"/>
    <property type="evidence" value="ECO:0007669"/>
    <property type="project" value="InterPro"/>
</dbReference>
<dbReference type="KEGG" id="maqe:RJ40_10275"/>
<keyword evidence="1" id="KW-0812">Transmembrane</keyword>
<dbReference type="Proteomes" id="UP001042704">
    <property type="component" value="Chromosome"/>
</dbReference>
<evidence type="ECO:0000259" key="2">
    <source>
        <dbReference type="Pfam" id="PF06662"/>
    </source>
</evidence>
<evidence type="ECO:0000313" key="3">
    <source>
        <dbReference type="EMBL" id="QSZ67856.1"/>
    </source>
</evidence>
<feature type="transmembrane region" description="Helical" evidence="1">
    <location>
        <begin position="34"/>
        <end position="56"/>
    </location>
</feature>
<dbReference type="EMBL" id="CP036172">
    <property type="protein sequence ID" value="QSZ67856.1"/>
    <property type="molecule type" value="Genomic_DNA"/>
</dbReference>
<dbReference type="AlphaFoldDB" id="A0A8A3S8E9"/>
<organism evidence="3 4">
    <name type="scientific">Methanofollis aquaemaris</name>
    <dbReference type="NCBI Taxonomy" id="126734"/>
    <lineage>
        <taxon>Archaea</taxon>
        <taxon>Methanobacteriati</taxon>
        <taxon>Methanobacteriota</taxon>
        <taxon>Stenosarchaea group</taxon>
        <taxon>Methanomicrobia</taxon>
        <taxon>Methanomicrobiales</taxon>
        <taxon>Methanomicrobiaceae</taxon>
        <taxon>Methanofollis</taxon>
    </lineage>
</organism>
<keyword evidence="1" id="KW-0472">Membrane</keyword>
<dbReference type="InterPro" id="IPR010598">
    <property type="entry name" value="C5-epim_C"/>
</dbReference>
<accession>A0A8A3S8E9</accession>
<protein>
    <recommendedName>
        <fullName evidence="2">D-glucuronyl C5-epimerase C-terminal domain-containing protein</fullName>
    </recommendedName>
</protein>
<dbReference type="RefSeq" id="WP_265580776.1">
    <property type="nucleotide sequence ID" value="NZ_CP036172.1"/>
</dbReference>
<sequence length="366" mass="42659">MLIREWTKYILIILIFVVTFTVVTLTISGAYRNMAYIILLIIHAFVLTHINSTLSIHNSLTIYGKLANYFKLHGPNVNHIDNNGVPYVDYGNKQGVFVGTQRNPLTIADKANDCYKLYVETKNCQFYNQFLSCVNYLEDLCEWHEDSGRRYVLYPYNFITDKSSQDLPWYSAMAQTAALVTHLNAYKLTCDAKYLYKCNLIINSLRVPMASGGVLHVDPEDGGLWFEEVACKSNADKPSSILNGNLFCLLDLYKYYQDTKDSNAKELFDLGVQEVKRHLHEYDLGYWTAYDRQHHFAYDYHYVHLKLLNEMYTITEDPFFEKYYHKWRFYIPLNPLWARKHFAGFILNLCVMTVIASSLSIFISLI</sequence>
<feature type="domain" description="D-glucuronyl C5-epimerase C-terminal" evidence="2">
    <location>
        <begin position="154"/>
        <end position="328"/>
    </location>
</feature>
<reference evidence="3" key="1">
    <citation type="journal article" date="2001" name="Int. J. Syst. Evol. Microbiol.">
        <title>Methanofollis aquaemaris sp. nov., a methanogen isolated from an aquaculture fish pond.</title>
        <authorList>
            <person name="Lai M.C."/>
            <person name="Chen S.C."/>
        </authorList>
    </citation>
    <scope>NUCLEOTIDE SEQUENCE</scope>
    <source>
        <strain evidence="3">N2F9704</strain>
    </source>
</reference>